<name>A0A921P0N0_9GAMM</name>
<comment type="caution">
    <text evidence="1">The sequence shown here is derived from an EMBL/GenBank/DDBJ whole genome shotgun (WGS) entry which is preliminary data.</text>
</comment>
<evidence type="ECO:0000313" key="2">
    <source>
        <dbReference type="Proteomes" id="UP000717981"/>
    </source>
</evidence>
<proteinExistence type="predicted"/>
<keyword evidence="2" id="KW-1185">Reference proteome</keyword>
<dbReference type="AlphaFoldDB" id="A0A921P0N0"/>
<organism evidence="1 2">
    <name type="scientific">Pseudoxanthomonas taiwanensis</name>
    <dbReference type="NCBI Taxonomy" id="176598"/>
    <lineage>
        <taxon>Bacteria</taxon>
        <taxon>Pseudomonadati</taxon>
        <taxon>Pseudomonadota</taxon>
        <taxon>Gammaproteobacteria</taxon>
        <taxon>Lysobacterales</taxon>
        <taxon>Lysobacteraceae</taxon>
        <taxon>Pseudoxanthomonas</taxon>
    </lineage>
</organism>
<evidence type="ECO:0000313" key="1">
    <source>
        <dbReference type="EMBL" id="KAF1690933.1"/>
    </source>
</evidence>
<protein>
    <submittedName>
        <fullName evidence="1">Uncharacterized protein</fullName>
    </submittedName>
</protein>
<dbReference type="EMBL" id="PDWK01000001">
    <property type="protein sequence ID" value="KAF1690933.1"/>
    <property type="molecule type" value="Genomic_DNA"/>
</dbReference>
<sequence length="84" mass="9521">MKATVTFQIDTDALHCLRDDYLAALWHVAQANPAPIEQDAPGRLAEHIGREIIRRWLAATPPLLWEHQGAHAEFCRRLAQEARA</sequence>
<accession>A0A921P0N0</accession>
<reference evidence="1" key="1">
    <citation type="submission" date="2017-10" db="EMBL/GenBank/DDBJ databases">
        <title>Whole genome sequencing of members of genus Pseudoxanthomonas.</title>
        <authorList>
            <person name="Kumar S."/>
            <person name="Bansal K."/>
            <person name="Kaur A."/>
            <person name="Patil P."/>
            <person name="Sharma S."/>
            <person name="Patil P.B."/>
        </authorList>
    </citation>
    <scope>NUCLEOTIDE SEQUENCE</scope>
    <source>
        <strain evidence="1">DSM 22914</strain>
    </source>
</reference>
<dbReference type="OrthoDB" id="6059108at2"/>
<dbReference type="Proteomes" id="UP000717981">
    <property type="component" value="Unassembled WGS sequence"/>
</dbReference>
<gene>
    <name evidence="1" type="ORF">CR938_00190</name>
</gene>
<dbReference type="RefSeq" id="WP_162123060.1">
    <property type="nucleotide sequence ID" value="NZ_PDWK01000001.1"/>
</dbReference>